<dbReference type="RefSeq" id="WP_086284751.1">
    <property type="nucleotide sequence ID" value="NZ_NGMO01000003.1"/>
</dbReference>
<evidence type="ECO:0000259" key="3">
    <source>
        <dbReference type="PROSITE" id="PS51186"/>
    </source>
</evidence>
<dbReference type="PROSITE" id="PS51186">
    <property type="entry name" value="GNAT"/>
    <property type="match status" value="1"/>
</dbReference>
<keyword evidence="1" id="KW-0808">Transferase</keyword>
<dbReference type="InterPro" id="IPR000182">
    <property type="entry name" value="GNAT_dom"/>
</dbReference>
<dbReference type="STRING" id="1987383.A5844_001652"/>
<evidence type="ECO:0000313" key="5">
    <source>
        <dbReference type="Proteomes" id="UP000194933"/>
    </source>
</evidence>
<dbReference type="PANTHER" id="PTHR43800">
    <property type="entry name" value="PEPTIDYL-LYSINE N-ACETYLTRANSFERASE YJAB"/>
    <property type="match status" value="1"/>
</dbReference>
<dbReference type="Gene3D" id="3.40.630.30">
    <property type="match status" value="1"/>
</dbReference>
<dbReference type="PANTHER" id="PTHR43800:SF1">
    <property type="entry name" value="PEPTIDYL-LYSINE N-ACETYLTRANSFERASE YJAB"/>
    <property type="match status" value="1"/>
</dbReference>
<sequence>MYKRLDKQNLPWELLLEADPEKKKVTKYIDEGAGFIWEEAGEVLGILVFITRDTEFEIMNVSVAPSFQGQGIGGKLLDYAFEYFHLVKQKQRCVIIRTGSVTSKALHLYQKKGFVEVSREKDYFIHNYKEPIYEDGVLLRDQVTLEKQL</sequence>
<keyword evidence="5" id="KW-1185">Reference proteome</keyword>
<feature type="domain" description="N-acetyltransferase" evidence="3">
    <location>
        <begin position="1"/>
        <end position="135"/>
    </location>
</feature>
<dbReference type="GO" id="GO:0016747">
    <property type="term" value="F:acyltransferase activity, transferring groups other than amino-acyl groups"/>
    <property type="evidence" value="ECO:0007669"/>
    <property type="project" value="InterPro"/>
</dbReference>
<dbReference type="InterPro" id="IPR016181">
    <property type="entry name" value="Acyl_CoA_acyltransferase"/>
</dbReference>
<reference evidence="4 5" key="1">
    <citation type="submission" date="2017-05" db="EMBL/GenBank/DDBJ databases">
        <title>The Genome Sequence of Enterococcus sp. 10A9_DIV0425.</title>
        <authorList>
            <consortium name="The Broad Institute Genomics Platform"/>
            <consortium name="The Broad Institute Genomic Center for Infectious Diseases"/>
            <person name="Earl A."/>
            <person name="Manson A."/>
            <person name="Schwartman J."/>
            <person name="Gilmore M."/>
            <person name="Abouelleil A."/>
            <person name="Cao P."/>
            <person name="Chapman S."/>
            <person name="Cusick C."/>
            <person name="Shea T."/>
            <person name="Young S."/>
            <person name="Neafsey D."/>
            <person name="Nusbaum C."/>
            <person name="Birren B."/>
        </authorList>
    </citation>
    <scope>NUCLEOTIDE SEQUENCE [LARGE SCALE GENOMIC DNA]</scope>
    <source>
        <strain evidence="4 5">10A9_DIV0425</strain>
    </source>
</reference>
<keyword evidence="2" id="KW-0012">Acyltransferase</keyword>
<dbReference type="AlphaFoldDB" id="A0A242JXB0"/>
<protein>
    <recommendedName>
        <fullName evidence="3">N-acetyltransferase domain-containing protein</fullName>
    </recommendedName>
</protein>
<dbReference type="EMBL" id="NGMO01000003">
    <property type="protein sequence ID" value="OTP09956.1"/>
    <property type="molecule type" value="Genomic_DNA"/>
</dbReference>
<comment type="caution">
    <text evidence="4">The sequence shown here is derived from an EMBL/GenBank/DDBJ whole genome shotgun (WGS) entry which is preliminary data.</text>
</comment>
<evidence type="ECO:0000256" key="2">
    <source>
        <dbReference type="ARBA" id="ARBA00023315"/>
    </source>
</evidence>
<name>A0A242JXB0_9ENTE</name>
<accession>A0A242JXB0</accession>
<gene>
    <name evidence="4" type="ORF">A5844_001652</name>
</gene>
<organism evidence="4 5">
    <name type="scientific">Candidatus Enterococcus wittei</name>
    <dbReference type="NCBI Taxonomy" id="1987383"/>
    <lineage>
        <taxon>Bacteria</taxon>
        <taxon>Bacillati</taxon>
        <taxon>Bacillota</taxon>
        <taxon>Bacilli</taxon>
        <taxon>Lactobacillales</taxon>
        <taxon>Enterococcaceae</taxon>
        <taxon>Enterococcus</taxon>
    </lineage>
</organism>
<evidence type="ECO:0000313" key="4">
    <source>
        <dbReference type="EMBL" id="OTP09956.1"/>
    </source>
</evidence>
<dbReference type="CDD" id="cd04301">
    <property type="entry name" value="NAT_SF"/>
    <property type="match status" value="1"/>
</dbReference>
<proteinExistence type="predicted"/>
<dbReference type="Proteomes" id="UP000194933">
    <property type="component" value="Unassembled WGS sequence"/>
</dbReference>
<dbReference type="SUPFAM" id="SSF55729">
    <property type="entry name" value="Acyl-CoA N-acyltransferases (Nat)"/>
    <property type="match status" value="1"/>
</dbReference>
<dbReference type="Pfam" id="PF13508">
    <property type="entry name" value="Acetyltransf_7"/>
    <property type="match status" value="1"/>
</dbReference>
<evidence type="ECO:0000256" key="1">
    <source>
        <dbReference type="ARBA" id="ARBA00022679"/>
    </source>
</evidence>